<sequence>MLQEQYRLLSNRNGQRINWETSPHQAVTLGECLELVWKKRSVVPETPVLILRDNTAQEIWFASAISTKPCEASKHACLLSSFK</sequence>
<evidence type="ECO:0000313" key="2">
    <source>
        <dbReference type="Proteomes" id="UP000887116"/>
    </source>
</evidence>
<protein>
    <submittedName>
        <fullName evidence="1">Uncharacterized protein</fullName>
    </submittedName>
</protein>
<dbReference type="EMBL" id="BMAO01008326">
    <property type="protein sequence ID" value="GFR22615.1"/>
    <property type="molecule type" value="Genomic_DNA"/>
</dbReference>
<accession>A0A8X6LUM4</accession>
<reference evidence="1" key="1">
    <citation type="submission" date="2020-07" db="EMBL/GenBank/DDBJ databases">
        <title>Multicomponent nature underlies the extraordinary mechanical properties of spider dragline silk.</title>
        <authorList>
            <person name="Kono N."/>
            <person name="Nakamura H."/>
            <person name="Mori M."/>
            <person name="Yoshida Y."/>
            <person name="Ohtoshi R."/>
            <person name="Malay A.D."/>
            <person name="Moran D.A.P."/>
            <person name="Tomita M."/>
            <person name="Numata K."/>
            <person name="Arakawa K."/>
        </authorList>
    </citation>
    <scope>NUCLEOTIDE SEQUENCE</scope>
</reference>
<proteinExistence type="predicted"/>
<keyword evidence="2" id="KW-1185">Reference proteome</keyword>
<gene>
    <name evidence="1" type="ORF">TNCT_252621</name>
</gene>
<organism evidence="1 2">
    <name type="scientific">Trichonephila clavata</name>
    <name type="common">Joro spider</name>
    <name type="synonym">Nephila clavata</name>
    <dbReference type="NCBI Taxonomy" id="2740835"/>
    <lineage>
        <taxon>Eukaryota</taxon>
        <taxon>Metazoa</taxon>
        <taxon>Ecdysozoa</taxon>
        <taxon>Arthropoda</taxon>
        <taxon>Chelicerata</taxon>
        <taxon>Arachnida</taxon>
        <taxon>Araneae</taxon>
        <taxon>Araneomorphae</taxon>
        <taxon>Entelegynae</taxon>
        <taxon>Araneoidea</taxon>
        <taxon>Nephilidae</taxon>
        <taxon>Trichonephila</taxon>
    </lineage>
</organism>
<dbReference type="Proteomes" id="UP000887116">
    <property type="component" value="Unassembled WGS sequence"/>
</dbReference>
<evidence type="ECO:0000313" key="1">
    <source>
        <dbReference type="EMBL" id="GFR22615.1"/>
    </source>
</evidence>
<dbReference type="AlphaFoldDB" id="A0A8X6LUM4"/>
<name>A0A8X6LUM4_TRICU</name>
<comment type="caution">
    <text evidence="1">The sequence shown here is derived from an EMBL/GenBank/DDBJ whole genome shotgun (WGS) entry which is preliminary data.</text>
</comment>